<keyword evidence="7" id="KW-1185">Reference proteome</keyword>
<evidence type="ECO:0000256" key="5">
    <source>
        <dbReference type="SAM" id="Phobius"/>
    </source>
</evidence>
<feature type="region of interest" description="Disordered" evidence="4">
    <location>
        <begin position="1"/>
        <end position="53"/>
    </location>
</feature>
<dbReference type="InterPro" id="IPR023235">
    <property type="entry name" value="FAM105"/>
</dbReference>
<feature type="region of interest" description="Disordered" evidence="4">
    <location>
        <begin position="631"/>
        <end position="655"/>
    </location>
</feature>
<evidence type="ECO:0000256" key="1">
    <source>
        <dbReference type="ARBA" id="ARBA00004496"/>
    </source>
</evidence>
<gene>
    <name evidence="6" type="ORF">GSLYS_00003728001</name>
</gene>
<dbReference type="EMBL" id="CAXITT010000051">
    <property type="protein sequence ID" value="CAL1529573.1"/>
    <property type="molecule type" value="Genomic_DNA"/>
</dbReference>
<keyword evidence="5" id="KW-1133">Transmembrane helix</keyword>
<reference evidence="6 7" key="1">
    <citation type="submission" date="2024-04" db="EMBL/GenBank/DDBJ databases">
        <authorList>
            <consortium name="Genoscope - CEA"/>
            <person name="William W."/>
        </authorList>
    </citation>
    <scope>NUCLEOTIDE SEQUENCE [LARGE SCALE GENOMIC DNA]</scope>
</reference>
<organism evidence="6 7">
    <name type="scientific">Lymnaea stagnalis</name>
    <name type="common">Great pond snail</name>
    <name type="synonym">Helix stagnalis</name>
    <dbReference type="NCBI Taxonomy" id="6523"/>
    <lineage>
        <taxon>Eukaryota</taxon>
        <taxon>Metazoa</taxon>
        <taxon>Spiralia</taxon>
        <taxon>Lophotrochozoa</taxon>
        <taxon>Mollusca</taxon>
        <taxon>Gastropoda</taxon>
        <taxon>Heterobranchia</taxon>
        <taxon>Euthyneura</taxon>
        <taxon>Panpulmonata</taxon>
        <taxon>Hygrophila</taxon>
        <taxon>Lymnaeoidea</taxon>
        <taxon>Lymnaeidae</taxon>
        <taxon>Lymnaea</taxon>
    </lineage>
</organism>
<feature type="region of interest" description="Disordered" evidence="4">
    <location>
        <begin position="342"/>
        <end position="401"/>
    </location>
</feature>
<sequence length="1005" mass="111459">MLEPRSSLPGTAPLYSGRSEKEGKSSGGRVPSDGGVKHSSMEVGRGMKSPSSWQATVPTRCVRTKVMQKNPETLSVLPVSWDIVLSIYRELAKLINRLPFKKKLIVCIVYRGSKFRVDLGEVKAAGVVCLIGLGLSLGTLLLYRLYFRIIVPFLHSVWASKGKNSLLDDEYTLYLESSDSEVDEEMGNSNSKKSIPSVYYIPGHGVTLGSRPPTLDVDANEFTKEGIRLRPRKAHRHKSPSPASDKDSAIGVGEMSQSLYSENSANRDSFYSTCTAESGYEESGYLDDFKGSKLSGSMKENFSPGSLKERNLQMLYRAHHGCDAGLNSIGRSVKPGLDTLSDCSSEKSGIVSSRSLNSSGDSSVRNGTVRSNLDPLSEGQGRTCSRQSSHDKSSLGLPNSHILNPIENTGMFLAQSTGADSSVFSPKIVSPKILSTESSPCHRNVRQRAGHSPLRSVNHLSASHGPQRDWQSGEDLDYDVSLDASESIRSFNSSADEIDWDADVDVRERMSALPHFQNSLSDLQFKQSLMQRIHEWSSFAEEYNKSRSPTPDCLPVRFVRRSRSLDRHLGDPSSILITDAAEIAVTAKPLEIEPTTEKNLESLEYELHDIQGEFESITSKLHELIQNEKTFKPESSKPYQHSADGPHRVQSKPRPIDSVGRMRTRWERVPSSACSDSSRSSRASSVEYAWDLADYSHNQGGLTGGRLRSDSQMEDEPHPATKGVSADVTQEVSVTNIELPVDISDYVEQQWKGDTETARAIRQGYSLIPRLFSCHRICVIRGDNYCGLRSVLFQVLVNGERVTQRWSGIIGIMDSLHDQYSDPSVGFSNWTFANRLPDHCKDKLASLSKCALSLYATIEEVCNLPSREEREKRTISLLNTNATFDLELMEGLKVMMLLNLVNLRCQIEDGEDVPIFGHLLFARDTSETVSDFLKNHLNAVGDSGGLEQVEMCLLGYTLGVKIRVLRLASCGQEDFDCTFPEDVPHDWPEVHLSAEDDRHYNVPLP</sequence>
<dbReference type="GO" id="GO:0004843">
    <property type="term" value="F:cysteine-type deubiquitinase activity"/>
    <property type="evidence" value="ECO:0007669"/>
    <property type="project" value="TreeGrafter"/>
</dbReference>
<keyword evidence="3" id="KW-0963">Cytoplasm</keyword>
<dbReference type="GO" id="GO:1990108">
    <property type="term" value="P:protein linear deubiquitination"/>
    <property type="evidence" value="ECO:0007669"/>
    <property type="project" value="TreeGrafter"/>
</dbReference>
<keyword evidence="5" id="KW-0812">Transmembrane</keyword>
<evidence type="ECO:0000313" key="7">
    <source>
        <dbReference type="Proteomes" id="UP001497497"/>
    </source>
</evidence>
<dbReference type="GO" id="GO:0005737">
    <property type="term" value="C:cytoplasm"/>
    <property type="evidence" value="ECO:0007669"/>
    <property type="project" value="UniProtKB-SubCell"/>
</dbReference>
<feature type="region of interest" description="Disordered" evidence="4">
    <location>
        <begin position="444"/>
        <end position="474"/>
    </location>
</feature>
<dbReference type="Proteomes" id="UP001497497">
    <property type="component" value="Unassembled WGS sequence"/>
</dbReference>
<feature type="region of interest" description="Disordered" evidence="4">
    <location>
        <begin position="701"/>
        <end position="726"/>
    </location>
</feature>
<evidence type="ECO:0000256" key="2">
    <source>
        <dbReference type="ARBA" id="ARBA00010267"/>
    </source>
</evidence>
<protein>
    <submittedName>
        <fullName evidence="6">Uncharacterized protein</fullName>
    </submittedName>
</protein>
<dbReference type="AlphaFoldDB" id="A0AAV2H7W2"/>
<accession>A0AAV2H7W2</accession>
<feature type="transmembrane region" description="Helical" evidence="5">
    <location>
        <begin position="124"/>
        <end position="146"/>
    </location>
</feature>
<dbReference type="Pfam" id="PF16218">
    <property type="entry name" value="Peptidase_C101"/>
    <property type="match status" value="1"/>
</dbReference>
<comment type="subcellular location">
    <subcellularLocation>
        <location evidence="1">Cytoplasm</location>
    </subcellularLocation>
</comment>
<evidence type="ECO:0000256" key="4">
    <source>
        <dbReference type="SAM" id="MobiDB-lite"/>
    </source>
</evidence>
<dbReference type="PRINTS" id="PR02055">
    <property type="entry name" value="PROTEINF105"/>
</dbReference>
<dbReference type="PANTHER" id="PTHR33662">
    <property type="entry name" value="OTU DEUBIQUITINASE WITH LINEAR LINKAGE-SPECIFICITY A-RELATED"/>
    <property type="match status" value="1"/>
</dbReference>
<feature type="compositionally biased region" description="Low complexity" evidence="4">
    <location>
        <begin position="352"/>
        <end position="363"/>
    </location>
</feature>
<evidence type="ECO:0000313" key="6">
    <source>
        <dbReference type="EMBL" id="CAL1529573.1"/>
    </source>
</evidence>
<dbReference type="PANTHER" id="PTHR33662:SF3">
    <property type="entry name" value="FIBROUS SHEATH CABYR-BINDING PROTEIN-LIKE-RELATED"/>
    <property type="match status" value="1"/>
</dbReference>
<feature type="region of interest" description="Disordered" evidence="4">
    <location>
        <begin position="232"/>
        <end position="251"/>
    </location>
</feature>
<keyword evidence="5" id="KW-0472">Membrane</keyword>
<name>A0AAV2H7W2_LYMST</name>
<feature type="compositionally biased region" description="Basic and acidic residues" evidence="4">
    <location>
        <begin position="707"/>
        <end position="719"/>
    </location>
</feature>
<evidence type="ECO:0000256" key="3">
    <source>
        <dbReference type="ARBA" id="ARBA00022490"/>
    </source>
</evidence>
<dbReference type="CDD" id="cd22790">
    <property type="entry name" value="OTU_OTUL-like"/>
    <property type="match status" value="1"/>
</dbReference>
<proteinExistence type="inferred from homology"/>
<comment type="similarity">
    <text evidence="2">Belongs to the peptidase C65 family. Otulin subfamily.</text>
</comment>
<comment type="caution">
    <text evidence="6">The sequence shown here is derived from an EMBL/GenBank/DDBJ whole genome shotgun (WGS) entry which is preliminary data.</text>
</comment>
<feature type="compositionally biased region" description="Polar residues" evidence="4">
    <location>
        <begin position="342"/>
        <end position="351"/>
    </location>
</feature>